<reference evidence="5" key="1">
    <citation type="submission" date="2020-07" db="EMBL/GenBank/DDBJ databases">
        <title>Huge and variable diversity of episymbiotic CPR bacteria and DPANN archaea in groundwater ecosystems.</title>
        <authorList>
            <person name="He C.Y."/>
            <person name="Keren R."/>
            <person name="Whittaker M."/>
            <person name="Farag I.F."/>
            <person name="Doudna J."/>
            <person name="Cate J.H.D."/>
            <person name="Banfield J.F."/>
        </authorList>
    </citation>
    <scope>NUCLEOTIDE SEQUENCE</scope>
    <source>
        <strain evidence="5">NC_groundwater_763_Ag_S-0.2um_68_21</strain>
    </source>
</reference>
<dbReference type="GO" id="GO:0016836">
    <property type="term" value="F:hydro-lyase activity"/>
    <property type="evidence" value="ECO:0007669"/>
    <property type="project" value="TreeGrafter"/>
</dbReference>
<sequence length="366" mass="40158">MSVPGGLIESIQVRTVSVPIARPVITATFRSDTVESVLVTVRTRDGVQGMGWSFCFGKKRIAAIAALTGDLAAAAIGESALLPEALWWKLYSATTFIGHAGSALIAMAAIDTACWDALARTAGLPLFRILGGFKNRAEVYAGEALWLHASREQLAEEAAELKERGFRAVKFRVGKKDWRDDVERCCIVREALGPEIEIMVDVNQGWDAPAAIQAGKAMEPLRPYWLEEPVPHEDIEGCARVSQALDCPVCAGETNFGTQGLLPFLRRRAADYLMVDLMRIGGVTGWRQSAALCHAYNVPITPHMFMEVSAHLQAATPGAIWQTYQPWWQPLFQEGFDFQDGALVLSEKPGLGLAWNEDYIRSVLLD</sequence>
<dbReference type="Pfam" id="PF02746">
    <property type="entry name" value="MR_MLE_N"/>
    <property type="match status" value="1"/>
</dbReference>
<dbReference type="PANTHER" id="PTHR13794">
    <property type="entry name" value="ENOLASE SUPERFAMILY, MANDELATE RACEMASE"/>
    <property type="match status" value="1"/>
</dbReference>
<evidence type="ECO:0000256" key="1">
    <source>
        <dbReference type="ARBA" id="ARBA00001946"/>
    </source>
</evidence>
<dbReference type="InterPro" id="IPR029017">
    <property type="entry name" value="Enolase-like_N"/>
</dbReference>
<dbReference type="AlphaFoldDB" id="A0A932I0F4"/>
<dbReference type="CDD" id="cd03316">
    <property type="entry name" value="MR_like"/>
    <property type="match status" value="1"/>
</dbReference>
<dbReference type="InterPro" id="IPR013342">
    <property type="entry name" value="Mandelate_racemase_C"/>
</dbReference>
<dbReference type="PANTHER" id="PTHR13794:SF58">
    <property type="entry name" value="MITOCHONDRIAL ENOLASE SUPERFAMILY MEMBER 1"/>
    <property type="match status" value="1"/>
</dbReference>
<dbReference type="SUPFAM" id="SSF51604">
    <property type="entry name" value="Enolase C-terminal domain-like"/>
    <property type="match status" value="1"/>
</dbReference>
<evidence type="ECO:0000256" key="2">
    <source>
        <dbReference type="ARBA" id="ARBA00022723"/>
    </source>
</evidence>
<dbReference type="EMBL" id="JACPUR010000013">
    <property type="protein sequence ID" value="MBI3126994.1"/>
    <property type="molecule type" value="Genomic_DNA"/>
</dbReference>
<dbReference type="InterPro" id="IPR029065">
    <property type="entry name" value="Enolase_C-like"/>
</dbReference>
<keyword evidence="2" id="KW-0479">Metal-binding</keyword>
<gene>
    <name evidence="5" type="ORF">HYZ11_05250</name>
</gene>
<organism evidence="5 6">
    <name type="scientific">Tectimicrobiota bacterium</name>
    <dbReference type="NCBI Taxonomy" id="2528274"/>
    <lineage>
        <taxon>Bacteria</taxon>
        <taxon>Pseudomonadati</taxon>
        <taxon>Nitrospinota/Tectimicrobiota group</taxon>
        <taxon>Candidatus Tectimicrobiota</taxon>
    </lineage>
</organism>
<dbReference type="SUPFAM" id="SSF54826">
    <property type="entry name" value="Enolase N-terminal domain-like"/>
    <property type="match status" value="1"/>
</dbReference>
<dbReference type="GO" id="GO:0000287">
    <property type="term" value="F:magnesium ion binding"/>
    <property type="evidence" value="ECO:0007669"/>
    <property type="project" value="TreeGrafter"/>
</dbReference>
<protein>
    <submittedName>
        <fullName evidence="5">Mandelate racemase/muconate lactonizing enzyme family protein</fullName>
    </submittedName>
</protein>
<evidence type="ECO:0000259" key="4">
    <source>
        <dbReference type="SMART" id="SM00922"/>
    </source>
</evidence>
<dbReference type="Proteomes" id="UP000782312">
    <property type="component" value="Unassembled WGS sequence"/>
</dbReference>
<dbReference type="Gene3D" id="3.30.390.10">
    <property type="entry name" value="Enolase-like, N-terminal domain"/>
    <property type="match status" value="1"/>
</dbReference>
<accession>A0A932I0F4</accession>
<dbReference type="SMART" id="SM00922">
    <property type="entry name" value="MR_MLE"/>
    <property type="match status" value="1"/>
</dbReference>
<dbReference type="GO" id="GO:0016052">
    <property type="term" value="P:carbohydrate catabolic process"/>
    <property type="evidence" value="ECO:0007669"/>
    <property type="project" value="TreeGrafter"/>
</dbReference>
<dbReference type="Gene3D" id="3.20.20.120">
    <property type="entry name" value="Enolase-like C-terminal domain"/>
    <property type="match status" value="1"/>
</dbReference>
<dbReference type="SFLD" id="SFLDS00001">
    <property type="entry name" value="Enolase"/>
    <property type="match status" value="1"/>
</dbReference>
<proteinExistence type="predicted"/>
<dbReference type="Pfam" id="PF13378">
    <property type="entry name" value="MR_MLE_C"/>
    <property type="match status" value="1"/>
</dbReference>
<evidence type="ECO:0000313" key="6">
    <source>
        <dbReference type="Proteomes" id="UP000782312"/>
    </source>
</evidence>
<evidence type="ECO:0000313" key="5">
    <source>
        <dbReference type="EMBL" id="MBI3126994.1"/>
    </source>
</evidence>
<name>A0A932I0F4_UNCTE</name>
<evidence type="ECO:0000256" key="3">
    <source>
        <dbReference type="ARBA" id="ARBA00022842"/>
    </source>
</evidence>
<feature type="domain" description="Mandelate racemase/muconate lactonizing enzyme C-terminal" evidence="4">
    <location>
        <begin position="151"/>
        <end position="248"/>
    </location>
</feature>
<comment type="caution">
    <text evidence="5">The sequence shown here is derived from an EMBL/GenBank/DDBJ whole genome shotgun (WGS) entry which is preliminary data.</text>
</comment>
<keyword evidence="3" id="KW-0460">Magnesium</keyword>
<dbReference type="InterPro" id="IPR018110">
    <property type="entry name" value="Mandel_Rmase/mucon_lact_enz_CS"/>
</dbReference>
<dbReference type="SFLD" id="SFLDG00179">
    <property type="entry name" value="mandelate_racemase"/>
    <property type="match status" value="1"/>
</dbReference>
<dbReference type="InterPro" id="IPR036849">
    <property type="entry name" value="Enolase-like_C_sf"/>
</dbReference>
<dbReference type="PROSITE" id="PS00909">
    <property type="entry name" value="MR_MLE_2"/>
    <property type="match status" value="1"/>
</dbReference>
<comment type="cofactor">
    <cofactor evidence="1">
        <name>Mg(2+)</name>
        <dbReference type="ChEBI" id="CHEBI:18420"/>
    </cofactor>
</comment>
<dbReference type="GO" id="GO:0009063">
    <property type="term" value="P:amino acid catabolic process"/>
    <property type="evidence" value="ECO:0007669"/>
    <property type="project" value="InterPro"/>
</dbReference>
<dbReference type="InterPro" id="IPR046945">
    <property type="entry name" value="RHMD-like"/>
</dbReference>
<dbReference type="InterPro" id="IPR013341">
    <property type="entry name" value="Mandelate_racemase_N_dom"/>
</dbReference>